<feature type="transmembrane region" description="Helical" evidence="1">
    <location>
        <begin position="100"/>
        <end position="119"/>
    </location>
</feature>
<gene>
    <name evidence="3" type="ORF">F3059_06645</name>
</gene>
<dbReference type="OrthoDB" id="104711at2"/>
<keyword evidence="4" id="KW-1185">Reference proteome</keyword>
<dbReference type="PIRSF" id="PIRSF015921">
    <property type="entry name" value="FA_sphinglp_des"/>
    <property type="match status" value="1"/>
</dbReference>
<evidence type="ECO:0000313" key="3">
    <source>
        <dbReference type="EMBL" id="KAB1064375.1"/>
    </source>
</evidence>
<dbReference type="CDD" id="cd03506">
    <property type="entry name" value="Delta6-FADS-like"/>
    <property type="match status" value="1"/>
</dbReference>
<dbReference type="InterPro" id="IPR005804">
    <property type="entry name" value="FA_desaturase_dom"/>
</dbReference>
<dbReference type="PANTHER" id="PTHR19353:SF19">
    <property type="entry name" value="DELTA(5) FATTY ACID DESATURASE C-RELATED"/>
    <property type="match status" value="1"/>
</dbReference>
<dbReference type="Pfam" id="PF00487">
    <property type="entry name" value="FA_desaturase"/>
    <property type="match status" value="1"/>
</dbReference>
<dbReference type="EMBL" id="WACR01000005">
    <property type="protein sequence ID" value="KAB1064375.1"/>
    <property type="molecule type" value="Genomic_DNA"/>
</dbReference>
<dbReference type="PANTHER" id="PTHR19353">
    <property type="entry name" value="FATTY ACID DESATURASE 2"/>
    <property type="match status" value="1"/>
</dbReference>
<dbReference type="AlphaFoldDB" id="A0A6N6M4T6"/>
<comment type="caution">
    <text evidence="3">The sequence shown here is derived from an EMBL/GenBank/DDBJ whole genome shotgun (WGS) entry which is preliminary data.</text>
</comment>
<dbReference type="InterPro" id="IPR012171">
    <property type="entry name" value="Fatty_acid_desaturase"/>
</dbReference>
<feature type="transmembrane region" description="Helical" evidence="1">
    <location>
        <begin position="69"/>
        <end position="88"/>
    </location>
</feature>
<dbReference type="Proteomes" id="UP000435357">
    <property type="component" value="Unassembled WGS sequence"/>
</dbReference>
<feature type="transmembrane region" description="Helical" evidence="1">
    <location>
        <begin position="162"/>
        <end position="179"/>
    </location>
</feature>
<dbReference type="GO" id="GO:0016717">
    <property type="term" value="F:oxidoreductase activity, acting on paired donors, with oxidation of a pair of donors resulting in the reduction of molecular oxygen to two molecules of water"/>
    <property type="evidence" value="ECO:0007669"/>
    <property type="project" value="TreeGrafter"/>
</dbReference>
<protein>
    <submittedName>
        <fullName evidence="3">Acyl-CoA desaturase</fullName>
    </submittedName>
</protein>
<accession>A0A6N6M4T6</accession>
<feature type="transmembrane region" description="Helical" evidence="1">
    <location>
        <begin position="212"/>
        <end position="240"/>
    </location>
</feature>
<organism evidence="3 4">
    <name type="scientific">Salibacter halophilus</name>
    <dbReference type="NCBI Taxonomy" id="1803916"/>
    <lineage>
        <taxon>Bacteria</taxon>
        <taxon>Pseudomonadati</taxon>
        <taxon>Bacteroidota</taxon>
        <taxon>Flavobacteriia</taxon>
        <taxon>Flavobacteriales</taxon>
        <taxon>Salibacteraceae</taxon>
        <taxon>Salibacter</taxon>
    </lineage>
</organism>
<evidence type="ECO:0000259" key="2">
    <source>
        <dbReference type="Pfam" id="PF00487"/>
    </source>
</evidence>
<feature type="transmembrane region" description="Helical" evidence="1">
    <location>
        <begin position="43"/>
        <end position="63"/>
    </location>
</feature>
<proteinExistence type="predicted"/>
<keyword evidence="1" id="KW-1133">Transmembrane helix</keyword>
<sequence>MINYRFSRKVNRDFSKTLRKRVNNYFKENELSRNGNTNMAVKSVFALSFYIVPFVVMLTSGIYDLVFLFSMWVLMGVGTAFIGMLVMHDSLHGSYSKNSWMNKLMGFSTFIIGMSPLIWHLQHNVLHHSFTNIEEADEDIDPRFVLRFSEHQPLRWFHKYQHIYAMFFYSLSTVFWVYIKDFVKLFQYREKGLINKGAEFQKVFATIIIKKLLYLALIIGLPVYFLPVSVGTIILMYLAMHVTTGTILSLIFQPAHVTPEAEFYDLPENEVEENWYVHQLRTTSNYAINAPVFSWFVGGLNYQVEHHLFPNVCHIHYPAISNIVQETTKELDLPYYHQPSFASAVKSHFLHLKKMGKG</sequence>
<dbReference type="RefSeq" id="WP_151167479.1">
    <property type="nucleotide sequence ID" value="NZ_WACR01000005.1"/>
</dbReference>
<keyword evidence="1" id="KW-0812">Transmembrane</keyword>
<feature type="domain" description="Fatty acid desaturase" evidence="2">
    <location>
        <begin position="71"/>
        <end position="338"/>
    </location>
</feature>
<keyword evidence="1" id="KW-0472">Membrane</keyword>
<evidence type="ECO:0000313" key="4">
    <source>
        <dbReference type="Proteomes" id="UP000435357"/>
    </source>
</evidence>
<evidence type="ECO:0000256" key="1">
    <source>
        <dbReference type="SAM" id="Phobius"/>
    </source>
</evidence>
<reference evidence="3 4" key="1">
    <citation type="submission" date="2019-09" db="EMBL/GenBank/DDBJ databases">
        <title>Genomes of Cryomorphaceae.</title>
        <authorList>
            <person name="Bowman J.P."/>
        </authorList>
    </citation>
    <scope>NUCLEOTIDE SEQUENCE [LARGE SCALE GENOMIC DNA]</scope>
    <source>
        <strain evidence="3 4">KCTC 52047</strain>
    </source>
</reference>
<name>A0A6N6M4T6_9FLAO</name>
<dbReference type="GO" id="GO:0016020">
    <property type="term" value="C:membrane"/>
    <property type="evidence" value="ECO:0007669"/>
    <property type="project" value="TreeGrafter"/>
</dbReference>
<dbReference type="GO" id="GO:0008610">
    <property type="term" value="P:lipid biosynthetic process"/>
    <property type="evidence" value="ECO:0007669"/>
    <property type="project" value="UniProtKB-ARBA"/>
</dbReference>